<evidence type="ECO:0000313" key="1">
    <source>
        <dbReference type="EMBL" id="KAI8654657.1"/>
    </source>
</evidence>
<proteinExistence type="predicted"/>
<dbReference type="Proteomes" id="UP001065298">
    <property type="component" value="Chromosome 10"/>
</dbReference>
<sequence length="857" mass="97454">MASKKDQLCQRCSDIDLNKVFSGGYETPHLVIELGDVPQEQRKSLCGLCRLIAEAIYRPFCNEDLASYHDRCDLCEQVGPEQDDEPQPYLLVAVEIPLEKNRDSIGHSESSEYMDTTDMFKVNPSRSKSQSKVSAAFPAGKLEKGSFIALKHLPGFFNLKYPITGPSSAQPTPGLQSNTPFPERVQEEPFIMQFECRPSPDQNLRFIDCKTRRLRKATPKDSFVALSYVWGERDEELFDDSQLKKGKLPHTPWVVEDAMGVVTLMGYRYLWVDKYCIPQGDEKVLHEHLCQMHLIYQKALFTIVAAAGTHAWHGLPGVWMRDRREQTHAEIKGRLLVSAVEPFLPTSQCKWNTRGWTYQEGLFSPRQLIFTPHQVLFHCTEGQQSEIFTEPISWQVDKPLCVRDLSVWNHIEAFSKRDLAYDRDVLDAIKATMSTYTSGSGGQAAFLWGVPFAESPRPLDSSEVRTHASRLNEVPIESASQVFCYGLAWKASRRNPEAIAKASQRRTYFPTWSWASADGSVEFLPTKWPSKTENGWISSELAVSIEDVDGRVAPISQYLRKGYPSESSRYLHVDGWSLRDAMIIDPTRGEALVELGEEKYRLKGRFALDPLSGEHHKEVCAILSETQNIKRRWEALIVYIPKSFYKTPFVVILVKVDDPERSNSDVYERVGYVHDLYVERIPRVDREATRRVQAIPKPSMKWAIEEVRQLELEGVEDPLDEKEESLGEGNEEALDENEDIFDEDEDFLDLLRKANVAILGATKQATLDKQEALGEGKYKNSERLDESTFEVISKADANSPERSSLGIDFDGGDSDCDLASTDSYDMGDDFITCEATCGRDQRFFRCLPLVRRNLIIR</sequence>
<keyword evidence="2" id="KW-1185">Reference proteome</keyword>
<comment type="caution">
    <text evidence="1">The sequence shown here is derived from an EMBL/GenBank/DDBJ whole genome shotgun (WGS) entry which is preliminary data.</text>
</comment>
<protein>
    <submittedName>
        <fullName evidence="1">Uncharacterized protein</fullName>
    </submittedName>
</protein>
<dbReference type="EMBL" id="CM046512">
    <property type="protein sequence ID" value="KAI8654657.1"/>
    <property type="molecule type" value="Genomic_DNA"/>
</dbReference>
<evidence type="ECO:0000313" key="2">
    <source>
        <dbReference type="Proteomes" id="UP001065298"/>
    </source>
</evidence>
<name>A0ACC0QJJ2_9HYPO</name>
<accession>A0ACC0QJJ2</accession>
<gene>
    <name evidence="1" type="ORF">NCS57_01212500</name>
</gene>
<organism evidence="1 2">
    <name type="scientific">Fusarium keratoplasticum</name>
    <dbReference type="NCBI Taxonomy" id="1328300"/>
    <lineage>
        <taxon>Eukaryota</taxon>
        <taxon>Fungi</taxon>
        <taxon>Dikarya</taxon>
        <taxon>Ascomycota</taxon>
        <taxon>Pezizomycotina</taxon>
        <taxon>Sordariomycetes</taxon>
        <taxon>Hypocreomycetidae</taxon>
        <taxon>Hypocreales</taxon>
        <taxon>Nectriaceae</taxon>
        <taxon>Fusarium</taxon>
        <taxon>Fusarium solani species complex</taxon>
    </lineage>
</organism>
<reference evidence="1" key="1">
    <citation type="submission" date="2022-06" db="EMBL/GenBank/DDBJ databases">
        <title>Fusarium solani species complex genomes reveal bases of compartmentalisation and animal pathogenesis.</title>
        <authorList>
            <person name="Tsai I.J."/>
        </authorList>
    </citation>
    <scope>NUCLEOTIDE SEQUENCE</scope>
    <source>
        <strain evidence="1">Fu6.1</strain>
    </source>
</reference>